<proteinExistence type="predicted"/>
<dbReference type="SMART" id="SM00456">
    <property type="entry name" value="WW"/>
    <property type="match status" value="2"/>
</dbReference>
<feature type="compositionally biased region" description="Polar residues" evidence="2">
    <location>
        <begin position="274"/>
        <end position="285"/>
    </location>
</feature>
<feature type="region of interest" description="Disordered" evidence="2">
    <location>
        <begin position="490"/>
        <end position="510"/>
    </location>
</feature>
<keyword evidence="1" id="KW-0677">Repeat</keyword>
<dbReference type="InterPro" id="IPR001202">
    <property type="entry name" value="WW_dom"/>
</dbReference>
<comment type="caution">
    <text evidence="4">The sequence shown here is derived from an EMBL/GenBank/DDBJ whole genome shotgun (WGS) entry which is preliminary data.</text>
</comment>
<protein>
    <recommendedName>
        <fullName evidence="3">WW domain-containing protein</fullName>
    </recommendedName>
</protein>
<dbReference type="InterPro" id="IPR036020">
    <property type="entry name" value="WW_dom_sf"/>
</dbReference>
<organism evidence="4 5">
    <name type="scientific">Chytriomyces confervae</name>
    <dbReference type="NCBI Taxonomy" id="246404"/>
    <lineage>
        <taxon>Eukaryota</taxon>
        <taxon>Fungi</taxon>
        <taxon>Fungi incertae sedis</taxon>
        <taxon>Chytridiomycota</taxon>
        <taxon>Chytridiomycota incertae sedis</taxon>
        <taxon>Chytridiomycetes</taxon>
        <taxon>Chytridiales</taxon>
        <taxon>Chytriomycetaceae</taxon>
        <taxon>Chytriomyces</taxon>
    </lineage>
</organism>
<reference evidence="4 5" key="1">
    <citation type="journal article" date="2019" name="Sci. Rep.">
        <title>Comparative genomics of chytrid fungi reveal insights into the obligate biotrophic and pathogenic lifestyle of Synchytrium endobioticum.</title>
        <authorList>
            <person name="van de Vossenberg B.T.L.H."/>
            <person name="Warris S."/>
            <person name="Nguyen H.D.T."/>
            <person name="van Gent-Pelzer M.P.E."/>
            <person name="Joly D.L."/>
            <person name="van de Geest H.C."/>
            <person name="Bonants P.J.M."/>
            <person name="Smith D.S."/>
            <person name="Levesque C.A."/>
            <person name="van der Lee T.A.J."/>
        </authorList>
    </citation>
    <scope>NUCLEOTIDE SEQUENCE [LARGE SCALE GENOMIC DNA]</scope>
    <source>
        <strain evidence="4 5">CBS 675.73</strain>
    </source>
</reference>
<dbReference type="InterPro" id="IPR002713">
    <property type="entry name" value="FF_domain"/>
</dbReference>
<dbReference type="Pfam" id="PF01846">
    <property type="entry name" value="FF"/>
    <property type="match status" value="2"/>
</dbReference>
<feature type="region of interest" description="Disordered" evidence="2">
    <location>
        <begin position="1"/>
        <end position="41"/>
    </location>
</feature>
<dbReference type="SMART" id="SM00441">
    <property type="entry name" value="FF"/>
    <property type="match status" value="5"/>
</dbReference>
<dbReference type="SUPFAM" id="SSF81698">
    <property type="entry name" value="FF domain"/>
    <property type="match status" value="4"/>
</dbReference>
<feature type="compositionally biased region" description="Pro residues" evidence="2">
    <location>
        <begin position="26"/>
        <end position="37"/>
    </location>
</feature>
<dbReference type="InterPro" id="IPR045148">
    <property type="entry name" value="TCRG1-like"/>
</dbReference>
<dbReference type="OrthoDB" id="410044at2759"/>
<evidence type="ECO:0000259" key="3">
    <source>
        <dbReference type="PROSITE" id="PS50020"/>
    </source>
</evidence>
<dbReference type="Gene3D" id="2.20.70.10">
    <property type="match status" value="2"/>
</dbReference>
<dbReference type="InterPro" id="IPR036517">
    <property type="entry name" value="FF_domain_sf"/>
</dbReference>
<accession>A0A507FAY6</accession>
<gene>
    <name evidence="4" type="ORF">CcCBS67573_g05434</name>
</gene>
<dbReference type="GO" id="GO:0005634">
    <property type="term" value="C:nucleus"/>
    <property type="evidence" value="ECO:0007669"/>
    <property type="project" value="TreeGrafter"/>
</dbReference>
<dbReference type="GO" id="GO:0070063">
    <property type="term" value="F:RNA polymerase binding"/>
    <property type="evidence" value="ECO:0007669"/>
    <property type="project" value="InterPro"/>
</dbReference>
<dbReference type="PROSITE" id="PS50020">
    <property type="entry name" value="WW_DOMAIN_2"/>
    <property type="match status" value="2"/>
</dbReference>
<keyword evidence="5" id="KW-1185">Reference proteome</keyword>
<dbReference type="PANTHER" id="PTHR15377">
    <property type="entry name" value="TRANSCRIPTION ELONGATION REGULATOR 1"/>
    <property type="match status" value="1"/>
</dbReference>
<feature type="domain" description="WW" evidence="3">
    <location>
        <begin position="133"/>
        <end position="162"/>
    </location>
</feature>
<evidence type="ECO:0000313" key="4">
    <source>
        <dbReference type="EMBL" id="TPX73302.1"/>
    </source>
</evidence>
<dbReference type="STRING" id="246404.A0A507FAY6"/>
<dbReference type="Gene3D" id="1.10.10.440">
    <property type="entry name" value="FF domain"/>
    <property type="match status" value="5"/>
</dbReference>
<evidence type="ECO:0000313" key="5">
    <source>
        <dbReference type="Proteomes" id="UP000320333"/>
    </source>
</evidence>
<feature type="compositionally biased region" description="Basic and acidic residues" evidence="2">
    <location>
        <begin position="247"/>
        <end position="273"/>
    </location>
</feature>
<evidence type="ECO:0000256" key="2">
    <source>
        <dbReference type="SAM" id="MobiDB-lite"/>
    </source>
</evidence>
<dbReference type="CDD" id="cd00201">
    <property type="entry name" value="WW"/>
    <property type="match status" value="1"/>
</dbReference>
<dbReference type="GO" id="GO:0003712">
    <property type="term" value="F:transcription coregulator activity"/>
    <property type="evidence" value="ECO:0007669"/>
    <property type="project" value="TreeGrafter"/>
</dbReference>
<name>A0A507FAY6_9FUNG</name>
<dbReference type="Proteomes" id="UP000320333">
    <property type="component" value="Unassembled WGS sequence"/>
</dbReference>
<feature type="region of interest" description="Disordered" evidence="2">
    <location>
        <begin position="246"/>
        <end position="285"/>
    </location>
</feature>
<dbReference type="PANTHER" id="PTHR15377:SF3">
    <property type="entry name" value="WW DOMAIN-CONTAINING PROTEIN"/>
    <property type="match status" value="1"/>
</dbReference>
<feature type="domain" description="WW" evidence="3">
    <location>
        <begin position="37"/>
        <end position="70"/>
    </location>
</feature>
<evidence type="ECO:0000256" key="1">
    <source>
        <dbReference type="ARBA" id="ARBA00022737"/>
    </source>
</evidence>
<sequence>MDPLDPSQDFDPKARPQQSRHSVRARPPPPPPPPAPRAPSAAWTEHIAPTGVKYYHNSATGQSMWTNPNAPPVPPPILPDAAVPYSSVMEAVNVGVVQEVKGDDAAEKTVEKEEEDSGVKKERAVAMKRLPNSDWAIILTSLDNEYFLNIETHEAVWEMPDDVAELVGQIMAGGYENEMDVPEEEHDELEPQSLPEIPVDDYDQLEDEKEVVRVYGSGTGPGGVDAALVQRQQQLAIMEQFEANEAAMREKRKKMDDSDQPQAEKRAKTDSEPNSKNTPELSNAEKQSMFIDMLRELDISPFSTWEKEQQQFTQDARFIQIPLPKTRKHYFEIYCKTRSVEIQKDRAQHKIKTPAEIFKSLLQEVLGGKAWSTLTSHRSQEDFMRKYRKDERFLAVNDDRDRRALYADFVKQLKNAESDKVRAEASRKYDAFSEMLKAVPGFNVNSVWRDIIPKVERDKRFLAIPTSAQREELFRDTVVKLKLEQTGDEAERKEIERKEREASSLREREEAVQKQKMELSRQLKYSQSKLVSSESENLFKTLLVDLIKSHKETWKESADFVTRDPRFNSIRLQEYELAGLFAEHTENLFKKRLAAFHALVSERTYMTTPFADVAIALMEEPQTIRLDCTKDELARLYQSYQKEREEKATLDLQTCLKENGFVRFHVKSAVGNCHVQAVDKGLKEAEEGAEWRLIGLDEIKAVLKDDKRYIDFECFAAERDRIVFSFVKQLIEEFRSEKGGVLDSIVARNAGGFVKK</sequence>
<dbReference type="AlphaFoldDB" id="A0A507FAY6"/>
<dbReference type="SUPFAM" id="SSF51045">
    <property type="entry name" value="WW domain"/>
    <property type="match status" value="1"/>
</dbReference>
<dbReference type="EMBL" id="QEAP01000195">
    <property type="protein sequence ID" value="TPX73302.1"/>
    <property type="molecule type" value="Genomic_DNA"/>
</dbReference>